<evidence type="ECO:0000256" key="1">
    <source>
        <dbReference type="ARBA" id="ARBA00001031"/>
    </source>
</evidence>
<dbReference type="EC" id="2.6.1.16" evidence="2 9"/>
<keyword evidence="6 9" id="KW-0808">Transferase</keyword>
<protein>
    <recommendedName>
        <fullName evidence="3 9">Glutamine--fructose-6-phosphate aminotransferase [isomerizing]</fullName>
        <ecNumber evidence="2 9">2.6.1.16</ecNumber>
    </recommendedName>
    <alternativeName>
        <fullName evidence="9">D-fructose-6-phosphate amidotransferase</fullName>
    </alternativeName>
    <alternativeName>
        <fullName evidence="9">GFAT</fullName>
    </alternativeName>
    <alternativeName>
        <fullName evidence="9">Glucosamine-6-phosphate synthase</fullName>
    </alternativeName>
    <alternativeName>
        <fullName evidence="9">Hexosephosphate aminotransferase</fullName>
    </alternativeName>
    <alternativeName>
        <fullName evidence="9">L-glutamine--D-fructose-6-phosphate amidotransferase</fullName>
    </alternativeName>
</protein>
<dbReference type="InterPro" id="IPR046348">
    <property type="entry name" value="SIS_dom_sf"/>
</dbReference>
<dbReference type="PANTHER" id="PTHR10937:SF0">
    <property type="entry name" value="GLUTAMINE--FRUCTOSE-6-PHOSPHATE TRANSAMINASE (ISOMERIZING)"/>
    <property type="match status" value="1"/>
</dbReference>
<dbReference type="SUPFAM" id="SSF53697">
    <property type="entry name" value="SIS domain"/>
    <property type="match status" value="1"/>
</dbReference>
<dbReference type="EMBL" id="BSRX01000004">
    <property type="protein sequence ID" value="GLW52809.1"/>
    <property type="molecule type" value="Genomic_DNA"/>
</dbReference>
<dbReference type="FunFam" id="3.40.50.10490:FF:000019">
    <property type="entry name" value="Glutamine--fructose-6-phosphate aminotransferase [isomerizing]"/>
    <property type="match status" value="1"/>
</dbReference>
<dbReference type="InterPro" id="IPR001347">
    <property type="entry name" value="SIS_dom"/>
</dbReference>
<comment type="function">
    <text evidence="9">Catalyzes the first step in hexosamine metabolism, converting fructose-6P into glucosamine-6P using glutamine as a nitrogen source.</text>
</comment>
<evidence type="ECO:0000259" key="10">
    <source>
        <dbReference type="PROSITE" id="PS51278"/>
    </source>
</evidence>
<feature type="active site" description="For Fru-6P isomerization activity" evidence="9">
    <location>
        <position position="598"/>
    </location>
</feature>
<dbReference type="GO" id="GO:0005975">
    <property type="term" value="P:carbohydrate metabolic process"/>
    <property type="evidence" value="ECO:0007669"/>
    <property type="project" value="UniProtKB-UniRule"/>
</dbReference>
<keyword evidence="5 9" id="KW-0032">Aminotransferase</keyword>
<feature type="domain" description="SIS" evidence="11">
    <location>
        <begin position="448"/>
        <end position="593"/>
    </location>
</feature>
<evidence type="ECO:0000259" key="11">
    <source>
        <dbReference type="PROSITE" id="PS51464"/>
    </source>
</evidence>
<evidence type="ECO:0000313" key="12">
    <source>
        <dbReference type="EMBL" id="GLW52809.1"/>
    </source>
</evidence>
<dbReference type="CDD" id="cd00714">
    <property type="entry name" value="GFAT"/>
    <property type="match status" value="1"/>
</dbReference>
<dbReference type="GO" id="GO:0006002">
    <property type="term" value="P:fructose 6-phosphate metabolic process"/>
    <property type="evidence" value="ECO:0007669"/>
    <property type="project" value="TreeGrafter"/>
</dbReference>
<dbReference type="Pfam" id="PF13522">
    <property type="entry name" value="GATase_6"/>
    <property type="match status" value="1"/>
</dbReference>
<comment type="catalytic activity">
    <reaction evidence="1 9">
        <text>D-fructose 6-phosphate + L-glutamine = D-glucosamine 6-phosphate + L-glutamate</text>
        <dbReference type="Rhea" id="RHEA:13237"/>
        <dbReference type="ChEBI" id="CHEBI:29985"/>
        <dbReference type="ChEBI" id="CHEBI:58359"/>
        <dbReference type="ChEBI" id="CHEBI:58725"/>
        <dbReference type="ChEBI" id="CHEBI:61527"/>
        <dbReference type="EC" id="2.6.1.16"/>
    </reaction>
</comment>
<dbReference type="PROSITE" id="PS51278">
    <property type="entry name" value="GATASE_TYPE_2"/>
    <property type="match status" value="1"/>
</dbReference>
<evidence type="ECO:0000256" key="9">
    <source>
        <dbReference type="HAMAP-Rule" id="MF_00164"/>
    </source>
</evidence>
<evidence type="ECO:0000256" key="8">
    <source>
        <dbReference type="ARBA" id="ARBA00022962"/>
    </source>
</evidence>
<dbReference type="GO" id="GO:0006047">
    <property type="term" value="P:UDP-N-acetylglucosamine metabolic process"/>
    <property type="evidence" value="ECO:0007669"/>
    <property type="project" value="TreeGrafter"/>
</dbReference>
<keyword evidence="4 9" id="KW-0963">Cytoplasm</keyword>
<evidence type="ECO:0000313" key="13">
    <source>
        <dbReference type="Proteomes" id="UP001165143"/>
    </source>
</evidence>
<dbReference type="InterPro" id="IPR005855">
    <property type="entry name" value="GFAT"/>
</dbReference>
<evidence type="ECO:0000256" key="3">
    <source>
        <dbReference type="ARBA" id="ARBA00016090"/>
    </source>
</evidence>
<evidence type="ECO:0000256" key="6">
    <source>
        <dbReference type="ARBA" id="ARBA00022679"/>
    </source>
</evidence>
<dbReference type="GO" id="GO:0097367">
    <property type="term" value="F:carbohydrate derivative binding"/>
    <property type="evidence" value="ECO:0007669"/>
    <property type="project" value="InterPro"/>
</dbReference>
<comment type="caution">
    <text evidence="9">Lacks conserved residue(s) required for the propagation of feature annotation.</text>
</comment>
<proteinExistence type="inferred from homology"/>
<dbReference type="GO" id="GO:0005829">
    <property type="term" value="C:cytosol"/>
    <property type="evidence" value="ECO:0007669"/>
    <property type="project" value="TreeGrafter"/>
</dbReference>
<dbReference type="PROSITE" id="PS51464">
    <property type="entry name" value="SIS"/>
    <property type="match status" value="2"/>
</dbReference>
<comment type="subunit">
    <text evidence="9">Homodimer.</text>
</comment>
<reference evidence="12" key="1">
    <citation type="submission" date="2023-02" db="EMBL/GenBank/DDBJ databases">
        <title>Kitasatospora phosalacinea NBRC 14362.</title>
        <authorList>
            <person name="Ichikawa N."/>
            <person name="Sato H."/>
            <person name="Tonouchi N."/>
        </authorList>
    </citation>
    <scope>NUCLEOTIDE SEQUENCE</scope>
    <source>
        <strain evidence="12">NBRC 14362</strain>
    </source>
</reference>
<dbReference type="InterPro" id="IPR035466">
    <property type="entry name" value="GlmS/AgaS_SIS"/>
</dbReference>
<dbReference type="GO" id="GO:0006487">
    <property type="term" value="P:protein N-linked glycosylation"/>
    <property type="evidence" value="ECO:0007669"/>
    <property type="project" value="TreeGrafter"/>
</dbReference>
<evidence type="ECO:0000256" key="2">
    <source>
        <dbReference type="ARBA" id="ARBA00012916"/>
    </source>
</evidence>
<evidence type="ECO:0000256" key="4">
    <source>
        <dbReference type="ARBA" id="ARBA00022490"/>
    </source>
</evidence>
<dbReference type="GO" id="GO:0004360">
    <property type="term" value="F:glutamine-fructose-6-phosphate transaminase (isomerizing) activity"/>
    <property type="evidence" value="ECO:0007669"/>
    <property type="project" value="UniProtKB-UniRule"/>
</dbReference>
<dbReference type="PANTHER" id="PTHR10937">
    <property type="entry name" value="GLUCOSAMINE--FRUCTOSE-6-PHOSPHATE AMINOTRANSFERASE, ISOMERIZING"/>
    <property type="match status" value="1"/>
</dbReference>
<dbReference type="NCBIfam" id="NF001484">
    <property type="entry name" value="PRK00331.1"/>
    <property type="match status" value="1"/>
</dbReference>
<dbReference type="FunFam" id="3.60.20.10:FF:000006">
    <property type="entry name" value="Glutamine--fructose-6-phosphate aminotransferase [isomerizing]"/>
    <property type="match status" value="1"/>
</dbReference>
<dbReference type="CDD" id="cd05009">
    <property type="entry name" value="SIS_GlmS_GlmD_2"/>
    <property type="match status" value="1"/>
</dbReference>
<feature type="domain" description="Glutamine amidotransferase type-2" evidence="10">
    <location>
        <begin position="1"/>
        <end position="208"/>
    </location>
</feature>
<dbReference type="InterPro" id="IPR035490">
    <property type="entry name" value="GlmS/FrlB_SIS"/>
</dbReference>
<dbReference type="Proteomes" id="UP001165143">
    <property type="component" value="Unassembled WGS sequence"/>
</dbReference>
<dbReference type="HAMAP" id="MF_00164">
    <property type="entry name" value="GlmS"/>
    <property type="match status" value="1"/>
</dbReference>
<dbReference type="Gene3D" id="3.40.50.10490">
    <property type="entry name" value="Glucose-6-phosphate isomerase like protein, domain 1"/>
    <property type="match status" value="2"/>
</dbReference>
<dbReference type="SUPFAM" id="SSF56235">
    <property type="entry name" value="N-terminal nucleophile aminohydrolases (Ntn hydrolases)"/>
    <property type="match status" value="1"/>
</dbReference>
<keyword evidence="7" id="KW-0677">Repeat</keyword>
<dbReference type="NCBIfam" id="TIGR01135">
    <property type="entry name" value="glmS"/>
    <property type="match status" value="1"/>
</dbReference>
<evidence type="ECO:0000256" key="5">
    <source>
        <dbReference type="ARBA" id="ARBA00022576"/>
    </source>
</evidence>
<dbReference type="InterPro" id="IPR017932">
    <property type="entry name" value="GATase_2_dom"/>
</dbReference>
<feature type="initiator methionine" description="Removed" evidence="9">
    <location>
        <position position="1"/>
    </location>
</feature>
<gene>
    <name evidence="9 12" type="primary">glmS</name>
    <name evidence="12" type="ORF">Kpho01_08200</name>
</gene>
<dbReference type="AlphaFoldDB" id="A0A9W6PBN1"/>
<dbReference type="InterPro" id="IPR029055">
    <property type="entry name" value="Ntn_hydrolases_N"/>
</dbReference>
<comment type="subcellular location">
    <subcellularLocation>
        <location evidence="9">Cytoplasm</location>
    </subcellularLocation>
</comment>
<accession>A0A9W6PBN1</accession>
<dbReference type="CDD" id="cd05008">
    <property type="entry name" value="SIS_GlmS_GlmD_1"/>
    <property type="match status" value="1"/>
</dbReference>
<sequence>MVIAGLRRLEYRGYDSAGVAVQTRGADGQWLLATDKRAGKLVNLEKSLAETPLAAGTTGIGHTRWATHGGPTDANAHPHLDDHRKVAVVHNGIIENFAKLRADLADRGHTLRSETDTEVVAHLLAEAYDGDLAGAMRAVCRRLDGAFTLVAVHADAPGTVVGARRNSPLVVGVGDGENFLASDVAAFIAHTREAIELGQDQVVELRPDGVTVTNFDGTPAEVREYHVDWDASAAEKGGYDYFMLKEIAEQPKAVADTLLGRIGTDGRLTLDELRIPDQVLREVDKVVIVACGTAFHAGMIAKYAIEHWTRIPCEVEVASEFRYRDPILDDRTLVVAISQSGETMDTLMALRHAREQGAKVLAICNTNGSTIPRESDAVLYTHAGPEVAVASTKAFLTQLVACYLVALYLGQVRGTKWGDEITSVIRELGDAPRQVEQVLGTMEPVRALARSLADARSVLFLGRHVGYPVALEGALKLKELAYMHAEGFAAGELKHGPIALIEEGLPVVVVVPSPRGRSILHDKIVSNIQEIRARGARTIVIAEEGDEAVVPYADHLIRIPATPTLLQPLVSTVPLQVFACELATAKGHEVDQPRNLAKSVTVE</sequence>
<dbReference type="Gene3D" id="3.60.20.10">
    <property type="entry name" value="Glutamine Phosphoribosylpyrophosphate, subunit 1, domain 1"/>
    <property type="match status" value="1"/>
</dbReference>
<dbReference type="Pfam" id="PF01380">
    <property type="entry name" value="SIS"/>
    <property type="match status" value="2"/>
</dbReference>
<name>A0A9W6PBN1_9ACTN</name>
<dbReference type="InterPro" id="IPR047084">
    <property type="entry name" value="GFAT_N"/>
</dbReference>
<keyword evidence="8" id="KW-0315">Glutamine amidotransferase</keyword>
<evidence type="ECO:0000256" key="7">
    <source>
        <dbReference type="ARBA" id="ARBA00022737"/>
    </source>
</evidence>
<comment type="caution">
    <text evidence="12">The sequence shown here is derived from an EMBL/GenBank/DDBJ whole genome shotgun (WGS) entry which is preliminary data.</text>
</comment>
<organism evidence="12 13">
    <name type="scientific">Kitasatospora phosalacinea</name>
    <dbReference type="NCBI Taxonomy" id="2065"/>
    <lineage>
        <taxon>Bacteria</taxon>
        <taxon>Bacillati</taxon>
        <taxon>Actinomycetota</taxon>
        <taxon>Actinomycetes</taxon>
        <taxon>Kitasatosporales</taxon>
        <taxon>Streptomycetaceae</taxon>
        <taxon>Kitasatospora</taxon>
    </lineage>
</organism>
<feature type="domain" description="SIS" evidence="11">
    <location>
        <begin position="275"/>
        <end position="415"/>
    </location>
</feature>